<dbReference type="PROSITE" id="PS50865">
    <property type="entry name" value="ZF_MYND_2"/>
    <property type="match status" value="1"/>
</dbReference>
<dbReference type="GO" id="GO:0008168">
    <property type="term" value="F:methyltransferase activity"/>
    <property type="evidence" value="ECO:0007669"/>
    <property type="project" value="UniProtKB-KW"/>
</dbReference>
<dbReference type="GO" id="GO:0005634">
    <property type="term" value="C:nucleus"/>
    <property type="evidence" value="ECO:0007669"/>
    <property type="project" value="TreeGrafter"/>
</dbReference>
<dbReference type="PANTHER" id="PTHR46165">
    <property type="entry name" value="SET AND MYND DOMAIN-CONTAINING PROTEIN 4"/>
    <property type="match status" value="1"/>
</dbReference>
<keyword evidence="10" id="KW-1185">Reference proteome</keyword>
<organism evidence="9 10">
    <name type="scientific">Sinocyclocheilus grahami</name>
    <name type="common">Dianchi golden-line fish</name>
    <name type="synonym">Barbus grahami</name>
    <dbReference type="NCBI Taxonomy" id="75366"/>
    <lineage>
        <taxon>Eukaryota</taxon>
        <taxon>Metazoa</taxon>
        <taxon>Chordata</taxon>
        <taxon>Craniata</taxon>
        <taxon>Vertebrata</taxon>
        <taxon>Euteleostomi</taxon>
        <taxon>Actinopterygii</taxon>
        <taxon>Neopterygii</taxon>
        <taxon>Teleostei</taxon>
        <taxon>Ostariophysi</taxon>
        <taxon>Cypriniformes</taxon>
        <taxon>Cyprinidae</taxon>
        <taxon>Cyprininae</taxon>
        <taxon>Sinocyclocheilus</taxon>
    </lineage>
</organism>
<keyword evidence="6" id="KW-0862">Zinc</keyword>
<evidence type="ECO:0000256" key="5">
    <source>
        <dbReference type="ARBA" id="ARBA00022771"/>
    </source>
</evidence>
<reference evidence="9" key="1">
    <citation type="submission" date="2025-08" db="UniProtKB">
        <authorList>
            <consortium name="Ensembl"/>
        </authorList>
    </citation>
    <scope>IDENTIFICATION</scope>
</reference>
<dbReference type="GO" id="GO:0007507">
    <property type="term" value="P:heart development"/>
    <property type="evidence" value="ECO:0007669"/>
    <property type="project" value="TreeGrafter"/>
</dbReference>
<name>A0A672PJK5_SINGR</name>
<keyword evidence="3" id="KW-0949">S-adenosyl-L-methionine</keyword>
<dbReference type="GO" id="GO:0042826">
    <property type="term" value="F:histone deacetylase binding"/>
    <property type="evidence" value="ECO:0007669"/>
    <property type="project" value="TreeGrafter"/>
</dbReference>
<evidence type="ECO:0000256" key="7">
    <source>
        <dbReference type="PROSITE-ProRule" id="PRU00134"/>
    </source>
</evidence>
<keyword evidence="1" id="KW-0489">Methyltransferase</keyword>
<feature type="domain" description="MYND-type" evidence="8">
    <location>
        <begin position="17"/>
        <end position="67"/>
    </location>
</feature>
<dbReference type="GO" id="GO:0032259">
    <property type="term" value="P:methylation"/>
    <property type="evidence" value="ECO:0007669"/>
    <property type="project" value="UniProtKB-KW"/>
</dbReference>
<dbReference type="InterPro" id="IPR052097">
    <property type="entry name" value="SET-MYND_domain_protein"/>
</dbReference>
<dbReference type="GO" id="GO:0008270">
    <property type="term" value="F:zinc ion binding"/>
    <property type="evidence" value="ECO:0007669"/>
    <property type="project" value="UniProtKB-KW"/>
</dbReference>
<dbReference type="Pfam" id="PF01753">
    <property type="entry name" value="zf-MYND"/>
    <property type="match status" value="1"/>
</dbReference>
<evidence type="ECO:0000313" key="9">
    <source>
        <dbReference type="Ensembl" id="ENSSGRP00000063939.1"/>
    </source>
</evidence>
<proteinExistence type="predicted"/>
<dbReference type="Ensembl" id="ENSSGRT00000068170.1">
    <property type="protein sequence ID" value="ENSSGRP00000063939.1"/>
    <property type="gene ID" value="ENSSGRG00000032987.1"/>
</dbReference>
<reference evidence="9" key="2">
    <citation type="submission" date="2025-09" db="UniProtKB">
        <authorList>
            <consortium name="Ensembl"/>
        </authorList>
    </citation>
    <scope>IDENTIFICATION</scope>
</reference>
<dbReference type="Proteomes" id="UP000472262">
    <property type="component" value="Unassembled WGS sequence"/>
</dbReference>
<dbReference type="Gene3D" id="6.10.140.2220">
    <property type="match status" value="1"/>
</dbReference>
<dbReference type="InParanoid" id="A0A672PJK5"/>
<dbReference type="GO" id="GO:0005737">
    <property type="term" value="C:cytoplasm"/>
    <property type="evidence" value="ECO:0007669"/>
    <property type="project" value="TreeGrafter"/>
</dbReference>
<dbReference type="SUPFAM" id="SSF144232">
    <property type="entry name" value="HIT/MYND zinc finger-like"/>
    <property type="match status" value="1"/>
</dbReference>
<dbReference type="PANTHER" id="PTHR46165:SF2">
    <property type="entry name" value="SET AND MYND DOMAIN-CONTAINING PROTEIN 4"/>
    <property type="match status" value="1"/>
</dbReference>
<keyword evidence="4" id="KW-0479">Metal-binding</keyword>
<protein>
    <recommendedName>
        <fullName evidence="8">MYND-type domain-containing protein</fullName>
    </recommendedName>
</protein>
<dbReference type="AlphaFoldDB" id="A0A672PJK5"/>
<accession>A0A672PJK5</accession>
<evidence type="ECO:0000256" key="4">
    <source>
        <dbReference type="ARBA" id="ARBA00022723"/>
    </source>
</evidence>
<keyword evidence="5 7" id="KW-0863">Zinc-finger</keyword>
<evidence type="ECO:0000256" key="3">
    <source>
        <dbReference type="ARBA" id="ARBA00022691"/>
    </source>
</evidence>
<sequence>MRAKIITIKRTKDLNYFSLCALNLFNTRVSQFDQSLSFVSCLNCSYIRYCGERCQKDAWERWHQWECPTGADLLGKYLQKISNDHLFGSLCVS</sequence>
<evidence type="ECO:0000256" key="6">
    <source>
        <dbReference type="ARBA" id="ARBA00022833"/>
    </source>
</evidence>
<evidence type="ECO:0000256" key="1">
    <source>
        <dbReference type="ARBA" id="ARBA00022603"/>
    </source>
</evidence>
<keyword evidence="2" id="KW-0808">Transferase</keyword>
<dbReference type="InterPro" id="IPR002893">
    <property type="entry name" value="Znf_MYND"/>
</dbReference>
<evidence type="ECO:0000313" key="10">
    <source>
        <dbReference type="Proteomes" id="UP000472262"/>
    </source>
</evidence>
<evidence type="ECO:0000259" key="8">
    <source>
        <dbReference type="PROSITE" id="PS50865"/>
    </source>
</evidence>
<evidence type="ECO:0000256" key="2">
    <source>
        <dbReference type="ARBA" id="ARBA00022679"/>
    </source>
</evidence>